<dbReference type="Proteomes" id="UP000053676">
    <property type="component" value="Unassembled WGS sequence"/>
</dbReference>
<dbReference type="InterPro" id="IPR056868">
    <property type="entry name" value="Lipocalin_dom_nem"/>
</dbReference>
<protein>
    <recommendedName>
        <fullName evidence="2">Lipocalin domain-containing protein</fullName>
    </recommendedName>
</protein>
<dbReference type="SUPFAM" id="SSF50814">
    <property type="entry name" value="Lipocalins"/>
    <property type="match status" value="1"/>
</dbReference>
<accession>W2SH64</accession>
<proteinExistence type="predicted"/>
<keyword evidence="1" id="KW-0732">Signal</keyword>
<dbReference type="OrthoDB" id="565904at2759"/>
<dbReference type="PANTHER" id="PTHR37437">
    <property type="entry name" value="LIPOCALIN-RELATED PROTEIN-RELATED"/>
    <property type="match status" value="1"/>
</dbReference>
<evidence type="ECO:0000259" key="2">
    <source>
        <dbReference type="Pfam" id="PF24976"/>
    </source>
</evidence>
<evidence type="ECO:0000313" key="4">
    <source>
        <dbReference type="Proteomes" id="UP000053676"/>
    </source>
</evidence>
<dbReference type="OMA" id="QYDYAIV"/>
<dbReference type="Pfam" id="PF24976">
    <property type="entry name" value="Lipocalin_10"/>
    <property type="match status" value="1"/>
</dbReference>
<dbReference type="PANTHER" id="PTHR37437:SF7">
    <property type="entry name" value="LIPOCALIN-RELATED PROTEIN"/>
    <property type="match status" value="1"/>
</dbReference>
<keyword evidence="4" id="KW-1185">Reference proteome</keyword>
<evidence type="ECO:0000256" key="1">
    <source>
        <dbReference type="SAM" id="SignalP"/>
    </source>
</evidence>
<dbReference type="CTD" id="25341138"/>
<name>W2SH64_NECAM</name>
<sequence length="366" mass="40217">MRCFVALVFTLLVVVVVVVRTAPVQEAPTFESFSNDAPLTKQSNVNGVATAKPDLVKVGEVAETILSRLGFSTRDDKNVRRAPVPSALYQTDDLNAVIAEANANRVDLQGIASGQIPGLAPIPVPGYPGPQDVPVIPGVNTIPGLSNFNYLVGQLFPQMIPPANTLLGSSISRILPKDSAKNLAKDVFRAVHPAAENVDVARMMGRWFTVINSPHVIREACTVLHFGALTNNTYSASFTTLKFYREGNPNGSPRYALGYGFKSGETGQFVLHNSNSPDAEPFWVIKKGPLNEYNQYDYAIISTWVRFPVFVIARDPERFRKEHMKNVLQFLEDNNYINVMTKAFNMISPVDYEACQYTPTFSGAGK</sequence>
<dbReference type="EMBL" id="KI669176">
    <property type="protein sequence ID" value="ETN68984.1"/>
    <property type="molecule type" value="Genomic_DNA"/>
</dbReference>
<dbReference type="Gene3D" id="2.40.128.20">
    <property type="match status" value="1"/>
</dbReference>
<feature type="signal peptide" evidence="1">
    <location>
        <begin position="1"/>
        <end position="21"/>
    </location>
</feature>
<gene>
    <name evidence="3" type="ORF">NECAME_01094</name>
</gene>
<dbReference type="GeneID" id="25341138"/>
<reference evidence="4" key="1">
    <citation type="journal article" date="2014" name="Nat. Genet.">
        <title>Genome of the human hookworm Necator americanus.</title>
        <authorList>
            <person name="Tang Y.T."/>
            <person name="Gao X."/>
            <person name="Rosa B.A."/>
            <person name="Abubucker S."/>
            <person name="Hallsworth-Pepin K."/>
            <person name="Martin J."/>
            <person name="Tyagi R."/>
            <person name="Heizer E."/>
            <person name="Zhang X."/>
            <person name="Bhonagiri-Palsikar V."/>
            <person name="Minx P."/>
            <person name="Warren W.C."/>
            <person name="Wang Q."/>
            <person name="Zhan B."/>
            <person name="Hotez P.J."/>
            <person name="Sternberg P.W."/>
            <person name="Dougall A."/>
            <person name="Gaze S.T."/>
            <person name="Mulvenna J."/>
            <person name="Sotillo J."/>
            <person name="Ranganathan S."/>
            <person name="Rabelo E.M."/>
            <person name="Wilson R.K."/>
            <person name="Felgner P.L."/>
            <person name="Bethony J."/>
            <person name="Hawdon J.M."/>
            <person name="Gasser R.B."/>
            <person name="Loukas A."/>
            <person name="Mitreva M."/>
        </authorList>
    </citation>
    <scope>NUCLEOTIDE SEQUENCE [LARGE SCALE GENOMIC DNA]</scope>
</reference>
<dbReference type="InterPro" id="IPR012674">
    <property type="entry name" value="Calycin"/>
</dbReference>
<organism evidence="3 4">
    <name type="scientific">Necator americanus</name>
    <name type="common">Human hookworm</name>
    <dbReference type="NCBI Taxonomy" id="51031"/>
    <lineage>
        <taxon>Eukaryota</taxon>
        <taxon>Metazoa</taxon>
        <taxon>Ecdysozoa</taxon>
        <taxon>Nematoda</taxon>
        <taxon>Chromadorea</taxon>
        <taxon>Rhabditida</taxon>
        <taxon>Rhabditina</taxon>
        <taxon>Rhabditomorpha</taxon>
        <taxon>Strongyloidea</taxon>
        <taxon>Ancylostomatidae</taxon>
        <taxon>Bunostominae</taxon>
        <taxon>Necator</taxon>
    </lineage>
</organism>
<dbReference type="FunFam" id="2.40.128.20:FF:000019">
    <property type="entry name" value="LiPocalin-Related protein"/>
    <property type="match status" value="1"/>
</dbReference>
<feature type="chain" id="PRO_5004824624" description="Lipocalin domain-containing protein" evidence="1">
    <location>
        <begin position="22"/>
        <end position="366"/>
    </location>
</feature>
<feature type="domain" description="Lipocalin" evidence="2">
    <location>
        <begin position="196"/>
        <end position="357"/>
    </location>
</feature>
<dbReference type="KEGG" id="nai:NECAME_01094"/>
<dbReference type="STRING" id="51031.W2SH64"/>
<evidence type="ECO:0000313" key="3">
    <source>
        <dbReference type="EMBL" id="ETN68984.1"/>
    </source>
</evidence>
<dbReference type="AlphaFoldDB" id="W2SH64"/>